<accession>A0A8J5VPT6</accession>
<dbReference type="AlphaFoldDB" id="A0A8J5VPT6"/>
<feature type="compositionally biased region" description="Acidic residues" evidence="1">
    <location>
        <begin position="21"/>
        <end position="38"/>
    </location>
</feature>
<reference evidence="2" key="1">
    <citation type="journal article" date="2021" name="bioRxiv">
        <title>Whole Genome Assembly and Annotation of Northern Wild Rice, Zizania palustris L., Supports a Whole Genome Duplication in the Zizania Genus.</title>
        <authorList>
            <person name="Haas M."/>
            <person name="Kono T."/>
            <person name="Macchietto M."/>
            <person name="Millas R."/>
            <person name="McGilp L."/>
            <person name="Shao M."/>
            <person name="Duquette J."/>
            <person name="Hirsch C.N."/>
            <person name="Kimball J."/>
        </authorList>
    </citation>
    <scope>NUCLEOTIDE SEQUENCE</scope>
    <source>
        <tissue evidence="2">Fresh leaf tissue</tissue>
    </source>
</reference>
<comment type="caution">
    <text evidence="2">The sequence shown here is derived from an EMBL/GenBank/DDBJ whole genome shotgun (WGS) entry which is preliminary data.</text>
</comment>
<feature type="region of interest" description="Disordered" evidence="1">
    <location>
        <begin position="1"/>
        <end position="73"/>
    </location>
</feature>
<dbReference type="EMBL" id="JAAALK010000288">
    <property type="protein sequence ID" value="KAG8051949.1"/>
    <property type="molecule type" value="Genomic_DNA"/>
</dbReference>
<proteinExistence type="predicted"/>
<reference evidence="2" key="2">
    <citation type="submission" date="2021-02" db="EMBL/GenBank/DDBJ databases">
        <authorList>
            <person name="Kimball J.A."/>
            <person name="Haas M.W."/>
            <person name="Macchietto M."/>
            <person name="Kono T."/>
            <person name="Duquette J."/>
            <person name="Shao M."/>
        </authorList>
    </citation>
    <scope>NUCLEOTIDE SEQUENCE</scope>
    <source>
        <tissue evidence="2">Fresh leaf tissue</tissue>
    </source>
</reference>
<dbReference type="Proteomes" id="UP000729402">
    <property type="component" value="Unassembled WGS sequence"/>
</dbReference>
<keyword evidence="3" id="KW-1185">Reference proteome</keyword>
<organism evidence="2 3">
    <name type="scientific">Zizania palustris</name>
    <name type="common">Northern wild rice</name>
    <dbReference type="NCBI Taxonomy" id="103762"/>
    <lineage>
        <taxon>Eukaryota</taxon>
        <taxon>Viridiplantae</taxon>
        <taxon>Streptophyta</taxon>
        <taxon>Embryophyta</taxon>
        <taxon>Tracheophyta</taxon>
        <taxon>Spermatophyta</taxon>
        <taxon>Magnoliopsida</taxon>
        <taxon>Liliopsida</taxon>
        <taxon>Poales</taxon>
        <taxon>Poaceae</taxon>
        <taxon>BOP clade</taxon>
        <taxon>Oryzoideae</taxon>
        <taxon>Oryzeae</taxon>
        <taxon>Zizaniinae</taxon>
        <taxon>Zizania</taxon>
    </lineage>
</organism>
<evidence type="ECO:0000313" key="3">
    <source>
        <dbReference type="Proteomes" id="UP000729402"/>
    </source>
</evidence>
<evidence type="ECO:0000313" key="2">
    <source>
        <dbReference type="EMBL" id="KAG8051949.1"/>
    </source>
</evidence>
<gene>
    <name evidence="2" type="ORF">GUJ93_ZPchr0001g31836</name>
</gene>
<name>A0A8J5VPT6_ZIZPA</name>
<evidence type="ECO:0000256" key="1">
    <source>
        <dbReference type="SAM" id="MobiDB-lite"/>
    </source>
</evidence>
<protein>
    <submittedName>
        <fullName evidence="2">Uncharacterized protein</fullName>
    </submittedName>
</protein>
<sequence>MWIHLSATKEGAPTPRRAGDVDSDNTIDDNLDGGDLDYDVSILGGGSPDRRSSCGLGQEGPDDGSGNLVSFHG</sequence>